<organism evidence="1 2">
    <name type="scientific">Pluteus cervinus</name>
    <dbReference type="NCBI Taxonomy" id="181527"/>
    <lineage>
        <taxon>Eukaryota</taxon>
        <taxon>Fungi</taxon>
        <taxon>Dikarya</taxon>
        <taxon>Basidiomycota</taxon>
        <taxon>Agaricomycotina</taxon>
        <taxon>Agaricomycetes</taxon>
        <taxon>Agaricomycetidae</taxon>
        <taxon>Agaricales</taxon>
        <taxon>Pluteineae</taxon>
        <taxon>Pluteaceae</taxon>
        <taxon>Pluteus</taxon>
    </lineage>
</organism>
<accession>A0ACD3A1V9</accession>
<proteinExistence type="predicted"/>
<dbReference type="Proteomes" id="UP000308600">
    <property type="component" value="Unassembled WGS sequence"/>
</dbReference>
<dbReference type="EMBL" id="ML208927">
    <property type="protein sequence ID" value="TFK59634.1"/>
    <property type="molecule type" value="Genomic_DNA"/>
</dbReference>
<evidence type="ECO:0000313" key="2">
    <source>
        <dbReference type="Proteomes" id="UP000308600"/>
    </source>
</evidence>
<reference evidence="1 2" key="1">
    <citation type="journal article" date="2019" name="Nat. Ecol. Evol.">
        <title>Megaphylogeny resolves global patterns of mushroom evolution.</title>
        <authorList>
            <person name="Varga T."/>
            <person name="Krizsan K."/>
            <person name="Foldi C."/>
            <person name="Dima B."/>
            <person name="Sanchez-Garcia M."/>
            <person name="Sanchez-Ramirez S."/>
            <person name="Szollosi G.J."/>
            <person name="Szarkandi J.G."/>
            <person name="Papp V."/>
            <person name="Albert L."/>
            <person name="Andreopoulos W."/>
            <person name="Angelini C."/>
            <person name="Antonin V."/>
            <person name="Barry K.W."/>
            <person name="Bougher N.L."/>
            <person name="Buchanan P."/>
            <person name="Buyck B."/>
            <person name="Bense V."/>
            <person name="Catcheside P."/>
            <person name="Chovatia M."/>
            <person name="Cooper J."/>
            <person name="Damon W."/>
            <person name="Desjardin D."/>
            <person name="Finy P."/>
            <person name="Geml J."/>
            <person name="Haridas S."/>
            <person name="Hughes K."/>
            <person name="Justo A."/>
            <person name="Karasinski D."/>
            <person name="Kautmanova I."/>
            <person name="Kiss B."/>
            <person name="Kocsube S."/>
            <person name="Kotiranta H."/>
            <person name="LaButti K.M."/>
            <person name="Lechner B.E."/>
            <person name="Liimatainen K."/>
            <person name="Lipzen A."/>
            <person name="Lukacs Z."/>
            <person name="Mihaltcheva S."/>
            <person name="Morgado L.N."/>
            <person name="Niskanen T."/>
            <person name="Noordeloos M.E."/>
            <person name="Ohm R.A."/>
            <person name="Ortiz-Santana B."/>
            <person name="Ovrebo C."/>
            <person name="Racz N."/>
            <person name="Riley R."/>
            <person name="Savchenko A."/>
            <person name="Shiryaev A."/>
            <person name="Soop K."/>
            <person name="Spirin V."/>
            <person name="Szebenyi C."/>
            <person name="Tomsovsky M."/>
            <person name="Tulloss R.E."/>
            <person name="Uehling J."/>
            <person name="Grigoriev I.V."/>
            <person name="Vagvolgyi C."/>
            <person name="Papp T."/>
            <person name="Martin F.M."/>
            <person name="Miettinen O."/>
            <person name="Hibbett D.S."/>
            <person name="Nagy L.G."/>
        </authorList>
    </citation>
    <scope>NUCLEOTIDE SEQUENCE [LARGE SCALE GENOMIC DNA]</scope>
    <source>
        <strain evidence="1 2">NL-1719</strain>
    </source>
</reference>
<protein>
    <submittedName>
        <fullName evidence="1">Uncharacterized protein</fullName>
    </submittedName>
</protein>
<sequence>MDFSDCDPENIHSSIVSGIESLGPLALGNNSFPDHVHEYSHRNGCYYLNKNNKKTAILFGELASAEEGTETSAHGDFFKNHDANESITDKSRVRDIYALRKPRGGWEIQALFERQVANLNDIRLHGLEREEMDNRITSVDDWTKPTETNLEETILVHSKLKFKADITIPEYSQRIQRSPFLEDVDNLIHPRDNHQLHVGRPYAAEVLPDYDKKVFSLRSAKVIQQDTKDNRGNLIPPWQNEAVLRPGQLLLIEGTLYCQIIRTKSVSVKKYRITAEWIKILSPV</sequence>
<evidence type="ECO:0000313" key="1">
    <source>
        <dbReference type="EMBL" id="TFK59634.1"/>
    </source>
</evidence>
<keyword evidence="2" id="KW-1185">Reference proteome</keyword>
<name>A0ACD3A1V9_9AGAR</name>
<gene>
    <name evidence="1" type="ORF">BDN72DRAFT_905663</name>
</gene>